<evidence type="ECO:0000313" key="2">
    <source>
        <dbReference type="EMBL" id="QXL86758.1"/>
    </source>
</evidence>
<keyword evidence="3" id="KW-1185">Reference proteome</keyword>
<evidence type="ECO:0000313" key="1">
    <source>
        <dbReference type="EMBL" id="MBY4894073.1"/>
    </source>
</evidence>
<organism evidence="2">
    <name type="scientific">Gymnodinialimonas phycosphaerae</name>
    <dbReference type="NCBI Taxonomy" id="2841589"/>
    <lineage>
        <taxon>Bacteria</taxon>
        <taxon>Pseudomonadati</taxon>
        <taxon>Pseudomonadota</taxon>
        <taxon>Alphaproteobacteria</taxon>
        <taxon>Rhodobacterales</taxon>
        <taxon>Paracoccaceae</taxon>
        <taxon>Gymnodinialimonas</taxon>
    </lineage>
</organism>
<name>A0A975TSX8_9RHOB</name>
<dbReference type="Gene3D" id="1.10.3700.10">
    <property type="entry name" value="AGR C 984p-like"/>
    <property type="match status" value="1"/>
</dbReference>
<dbReference type="AlphaFoldDB" id="A0A975TSX8"/>
<evidence type="ECO:0000313" key="3">
    <source>
        <dbReference type="Proteomes" id="UP000693972"/>
    </source>
</evidence>
<dbReference type="InterPro" id="IPR010626">
    <property type="entry name" value="DUF1217"/>
</dbReference>
<accession>A0A975TSX8</accession>
<dbReference type="InterPro" id="IPR023157">
    <property type="entry name" value="AGR-C-984p-like_sf"/>
</dbReference>
<proteinExistence type="predicted"/>
<reference evidence="2 3" key="1">
    <citation type="submission" date="2021-07" db="EMBL/GenBank/DDBJ databases">
        <title>Karlodiniumbacter phycospheric gen. nov., sp. nov., a phycosphere bacterium isolated from karlodinium veneficum.</title>
        <authorList>
            <person name="Peng Y."/>
            <person name="Jiang L."/>
            <person name="Lee J."/>
        </authorList>
    </citation>
    <scope>NUCLEOTIDE SEQUENCE</scope>
    <source>
        <strain evidence="2 3">N5</strain>
    </source>
</reference>
<dbReference type="EMBL" id="CP078073">
    <property type="protein sequence ID" value="QXL86758.1"/>
    <property type="molecule type" value="Genomic_DNA"/>
</dbReference>
<dbReference type="Proteomes" id="UP000693972">
    <property type="component" value="Unassembled WGS sequence"/>
</dbReference>
<dbReference type="SUPFAM" id="SSF158837">
    <property type="entry name" value="AGR C 984p-like"/>
    <property type="match status" value="1"/>
</dbReference>
<dbReference type="Pfam" id="PF06748">
    <property type="entry name" value="DUF1217"/>
    <property type="match status" value="1"/>
</dbReference>
<protein>
    <submittedName>
        <fullName evidence="2">DUF1217 domain-containing protein</fullName>
    </submittedName>
</protein>
<dbReference type="EMBL" id="JAIMBW010000001">
    <property type="protein sequence ID" value="MBY4894073.1"/>
    <property type="molecule type" value="Genomic_DNA"/>
</dbReference>
<dbReference type="RefSeq" id="WP_257893691.1">
    <property type="nucleotide sequence ID" value="NZ_JAIMBW010000001.1"/>
</dbReference>
<sequence length="265" mass="28614">MTFAPVLPLGGYAGWKVLQATLDTQQERFAEDPAQSRDRAYFKENIGAITSAEELVSDYRLLRVALGAFGLDDDLPNRAFVEKVLSDGVTDDDALSNKLADKTYRKFSEAFGFGSILPPLTQGPGFADKILARFDQQAFEVAVGEQDTDMRLALEATRELPEIAAADTSDATAWLTVLGDTALRQVFETAFSLPSTIGSVDLDQQLEAFRKGAERVLGTSEFSVLQDPAAVEDLVHAFTLKSQLAAGPSAFTRGASAVTLLQNLV</sequence>
<gene>
    <name evidence="1" type="ORF">KUL25_15040</name>
    <name evidence="2" type="ORF">KUL25_15045</name>
</gene>